<protein>
    <submittedName>
        <fullName evidence="1">Uncharacterized protein</fullName>
    </submittedName>
</protein>
<evidence type="ECO:0000313" key="2">
    <source>
        <dbReference type="Proteomes" id="UP000721844"/>
    </source>
</evidence>
<gene>
    <name evidence="1" type="ORF">ACELLULO517_23095</name>
</gene>
<dbReference type="AlphaFoldDB" id="A0A964E626"/>
<keyword evidence="2" id="KW-1185">Reference proteome</keyword>
<sequence length="229" mass="24891">MVSASRQGSQLSKEVSCRAYWLPKECPVSLIQVALQFLLPSRLRTKAAFGGDSVTIFCDEAKTAATAFLNAAKRNINTRQECDMADGIKQAWWQRLGIGGIGLLGLAACASNGPQWSPPSYWNTSAQQIINTTCRGIVYNGSQILGDPPSSLYGHCYFIHGPLEVSDWVTGTSALVNGNALKIDNVRSFSSNIVPGGLFLGDLPFPYQDLEGKWREIAHLRDLGVRLAD</sequence>
<name>A0A964E626_9PROT</name>
<evidence type="ECO:0000313" key="1">
    <source>
        <dbReference type="EMBL" id="MCB8883154.1"/>
    </source>
</evidence>
<dbReference type="EMBL" id="JAESVA010000011">
    <property type="protein sequence ID" value="MCB8883154.1"/>
    <property type="molecule type" value="Genomic_DNA"/>
</dbReference>
<organism evidence="1 2">
    <name type="scientific">Acidisoma cellulosilyticum</name>
    <dbReference type="NCBI Taxonomy" id="2802395"/>
    <lineage>
        <taxon>Bacteria</taxon>
        <taxon>Pseudomonadati</taxon>
        <taxon>Pseudomonadota</taxon>
        <taxon>Alphaproteobacteria</taxon>
        <taxon>Acetobacterales</taxon>
        <taxon>Acidocellaceae</taxon>
        <taxon>Acidisoma</taxon>
    </lineage>
</organism>
<comment type="caution">
    <text evidence="1">The sequence shown here is derived from an EMBL/GenBank/DDBJ whole genome shotgun (WGS) entry which is preliminary data.</text>
</comment>
<dbReference type="Proteomes" id="UP000721844">
    <property type="component" value="Unassembled WGS sequence"/>
</dbReference>
<reference evidence="1 2" key="1">
    <citation type="journal article" date="2021" name="Microorganisms">
        <title>Acidisoma silvae sp. nov. and Acidisomacellulosilytica sp. nov., Two Acidophilic Bacteria Isolated from Decaying Wood, Hydrolyzing Cellulose and Producing Poly-3-hydroxybutyrate.</title>
        <authorList>
            <person name="Mieszkin S."/>
            <person name="Pouder E."/>
            <person name="Uroz S."/>
            <person name="Simon-Colin C."/>
            <person name="Alain K."/>
        </authorList>
    </citation>
    <scope>NUCLEOTIDE SEQUENCE [LARGE SCALE GENOMIC DNA]</scope>
    <source>
        <strain evidence="1 2">HW T5.17</strain>
    </source>
</reference>
<accession>A0A964E626</accession>
<dbReference type="RefSeq" id="WP_227309808.1">
    <property type="nucleotide sequence ID" value="NZ_JAESVA010000011.1"/>
</dbReference>
<proteinExistence type="predicted"/>